<dbReference type="Proteomes" id="UP000003490">
    <property type="component" value="Unassembled WGS sequence"/>
</dbReference>
<gene>
    <name evidence="1" type="ORF">CLOLEP_02609</name>
</gene>
<reference evidence="1 2" key="1">
    <citation type="submission" date="2007-08" db="EMBL/GenBank/DDBJ databases">
        <title>Draft genome sequence of Clostridium leptum (DSM 753).</title>
        <authorList>
            <person name="Sudarsanam P."/>
            <person name="Ley R."/>
            <person name="Guruge J."/>
            <person name="Turnbaugh P.J."/>
            <person name="Mahowald M."/>
            <person name="Liep D."/>
            <person name="Gordon J."/>
        </authorList>
    </citation>
    <scope>NUCLEOTIDE SEQUENCE [LARGE SCALE GENOMIC DNA]</scope>
    <source>
        <strain evidence="1 2">DSM 753</strain>
    </source>
</reference>
<sequence length="45" mass="5279">MRPFRADTVKHFCYLYHNHTGIKSKPGIKTGTAHKILLELRQEEL</sequence>
<accession>A7VVJ7</accession>
<comment type="caution">
    <text evidence="1">The sequence shown here is derived from an EMBL/GenBank/DDBJ whole genome shotgun (WGS) entry which is preliminary data.</text>
</comment>
<reference evidence="1 2" key="2">
    <citation type="submission" date="2007-08" db="EMBL/GenBank/DDBJ databases">
        <authorList>
            <person name="Fulton L."/>
            <person name="Clifton S."/>
            <person name="Fulton B."/>
            <person name="Xu J."/>
            <person name="Minx P."/>
            <person name="Pepin K.H."/>
            <person name="Johnson M."/>
            <person name="Thiruvilangam P."/>
            <person name="Bhonagiri V."/>
            <person name="Nash W.E."/>
            <person name="Wang C."/>
            <person name="Mardis E.R."/>
            <person name="Wilson R.K."/>
        </authorList>
    </citation>
    <scope>NUCLEOTIDE SEQUENCE [LARGE SCALE GENOMIC DNA]</scope>
    <source>
        <strain evidence="1 2">DSM 753</strain>
    </source>
</reference>
<evidence type="ECO:0000313" key="1">
    <source>
        <dbReference type="EMBL" id="EDO60997.1"/>
    </source>
</evidence>
<evidence type="ECO:0000313" key="2">
    <source>
        <dbReference type="Proteomes" id="UP000003490"/>
    </source>
</evidence>
<name>A7VVJ7_9FIRM</name>
<dbReference type="AlphaFoldDB" id="A7VVJ7"/>
<organism evidence="1 2">
    <name type="scientific">[Clostridium] leptum DSM 753</name>
    <dbReference type="NCBI Taxonomy" id="428125"/>
    <lineage>
        <taxon>Bacteria</taxon>
        <taxon>Bacillati</taxon>
        <taxon>Bacillota</taxon>
        <taxon>Clostridia</taxon>
        <taxon>Eubacteriales</taxon>
        <taxon>Oscillospiraceae</taxon>
        <taxon>Oscillospiraceae incertae sedis</taxon>
    </lineage>
</organism>
<protein>
    <submittedName>
        <fullName evidence="1">Uncharacterized protein</fullName>
    </submittedName>
</protein>
<dbReference type="EMBL" id="ABCB02000019">
    <property type="protein sequence ID" value="EDO60997.1"/>
    <property type="molecule type" value="Genomic_DNA"/>
</dbReference>
<proteinExistence type="predicted"/>
<dbReference type="HOGENOM" id="CLU_3198119_0_0_9"/>